<name>A0A5C6RJA3_9BACT</name>
<dbReference type="Pfam" id="PF12771">
    <property type="entry name" value="SusD-like_2"/>
    <property type="match status" value="1"/>
</dbReference>
<dbReference type="Proteomes" id="UP000321580">
    <property type="component" value="Unassembled WGS sequence"/>
</dbReference>
<feature type="signal peptide" evidence="1">
    <location>
        <begin position="1"/>
        <end position="23"/>
    </location>
</feature>
<accession>A0A5C6RJA3</accession>
<dbReference type="PROSITE" id="PS51257">
    <property type="entry name" value="PROKAR_LIPOPROTEIN"/>
    <property type="match status" value="1"/>
</dbReference>
<evidence type="ECO:0000313" key="3">
    <source>
        <dbReference type="Proteomes" id="UP000321580"/>
    </source>
</evidence>
<proteinExistence type="predicted"/>
<dbReference type="Gene3D" id="1.25.40.390">
    <property type="match status" value="1"/>
</dbReference>
<dbReference type="OrthoDB" id="9766256at2"/>
<keyword evidence="1" id="KW-0732">Signal</keyword>
<dbReference type="AlphaFoldDB" id="A0A5C6RJA3"/>
<dbReference type="InterPro" id="IPR011990">
    <property type="entry name" value="TPR-like_helical_dom_sf"/>
</dbReference>
<feature type="chain" id="PRO_5022940971" evidence="1">
    <location>
        <begin position="24"/>
        <end position="503"/>
    </location>
</feature>
<reference evidence="2 3" key="1">
    <citation type="submission" date="2019-08" db="EMBL/GenBank/DDBJ databases">
        <title>Genome of Phaeodactylibacter luteus.</title>
        <authorList>
            <person name="Bowman J.P."/>
        </authorList>
    </citation>
    <scope>NUCLEOTIDE SEQUENCE [LARGE SCALE GENOMIC DNA]</scope>
    <source>
        <strain evidence="2 3">KCTC 42180</strain>
    </source>
</reference>
<organism evidence="2 3">
    <name type="scientific">Phaeodactylibacter luteus</name>
    <dbReference type="NCBI Taxonomy" id="1564516"/>
    <lineage>
        <taxon>Bacteria</taxon>
        <taxon>Pseudomonadati</taxon>
        <taxon>Bacteroidota</taxon>
        <taxon>Saprospiria</taxon>
        <taxon>Saprospirales</taxon>
        <taxon>Haliscomenobacteraceae</taxon>
        <taxon>Phaeodactylibacter</taxon>
    </lineage>
</organism>
<evidence type="ECO:0000313" key="2">
    <source>
        <dbReference type="EMBL" id="TXB62049.1"/>
    </source>
</evidence>
<dbReference type="SUPFAM" id="SSF48452">
    <property type="entry name" value="TPR-like"/>
    <property type="match status" value="1"/>
</dbReference>
<evidence type="ECO:0000256" key="1">
    <source>
        <dbReference type="SAM" id="SignalP"/>
    </source>
</evidence>
<sequence>MKLRFKNILLLAVALLMTTTACDEGFGELNTNPNAANEINPKFQFTFIQLRTSGERYENWRASLIYSSMMMQHMAALCSYWTGDKYTYNAGYASSLFDRQYEQAVRDMQDLIVTLESGEAGDQTMLGMARIWRVVIFHRLTDLYGDVPYFEAGKGFLEGVDRPTFDAQEAIYMDMLNELEQAVAQLGEGGFEEADLIYGGNVDQWRRFGNSMMLRLGMRLSEVNASEAQKWVEKAIQGGTLQPGDDAFIEHTNGPEGINMNGIGEVLDLANGSAGENCPRISETFINWMKDHNDPRLTVIASPAVNTGEFTGLPNGLDNTTILDNPTGTDIEDFSRVNQAIVRVSSPMMFMTVAEAELLQAEAAVRGWGASDAAGHYANGVRAAMKRWEVYDASLAISDADIDAYLAANPFDSGDAMRQIGEQYWAATFLNEYETFANWRRTGYPELTPVNYPGNVTGGTIPVRLVLPQGELSVNPNMQAALNNQSLGTDFATHMTIPVWWDR</sequence>
<keyword evidence="2" id="KW-0449">Lipoprotein</keyword>
<gene>
    <name evidence="2" type="ORF">FRY97_15930</name>
</gene>
<protein>
    <submittedName>
        <fullName evidence="2">SusD/RagB family nutrient-binding outer membrane lipoprotein</fullName>
    </submittedName>
</protein>
<dbReference type="EMBL" id="VOOR01000038">
    <property type="protein sequence ID" value="TXB62049.1"/>
    <property type="molecule type" value="Genomic_DNA"/>
</dbReference>
<keyword evidence="3" id="KW-1185">Reference proteome</keyword>
<comment type="caution">
    <text evidence="2">The sequence shown here is derived from an EMBL/GenBank/DDBJ whole genome shotgun (WGS) entry which is preliminary data.</text>
</comment>
<dbReference type="InterPro" id="IPR041662">
    <property type="entry name" value="SusD-like_2"/>
</dbReference>
<dbReference type="RefSeq" id="WP_147168557.1">
    <property type="nucleotide sequence ID" value="NZ_VOOR01000038.1"/>
</dbReference>